<dbReference type="EMBL" id="VSSQ01001019">
    <property type="protein sequence ID" value="MPM04218.1"/>
    <property type="molecule type" value="Genomic_DNA"/>
</dbReference>
<name>A0A644WL50_9ZZZZ</name>
<dbReference type="SUPFAM" id="SSF51182">
    <property type="entry name" value="RmlC-like cupins"/>
    <property type="match status" value="1"/>
</dbReference>
<dbReference type="Pfam" id="PF07883">
    <property type="entry name" value="Cupin_2"/>
    <property type="match status" value="1"/>
</dbReference>
<dbReference type="GO" id="GO:0005829">
    <property type="term" value="C:cytosol"/>
    <property type="evidence" value="ECO:0007669"/>
    <property type="project" value="TreeGrafter"/>
</dbReference>
<dbReference type="CDD" id="cd02209">
    <property type="entry name" value="cupin_XRE_C"/>
    <property type="match status" value="1"/>
</dbReference>
<dbReference type="SMART" id="SM00530">
    <property type="entry name" value="HTH_XRE"/>
    <property type="match status" value="1"/>
</dbReference>
<dbReference type="InterPro" id="IPR014710">
    <property type="entry name" value="RmlC-like_jellyroll"/>
</dbReference>
<dbReference type="InterPro" id="IPR050807">
    <property type="entry name" value="TransReg_Diox_bact_type"/>
</dbReference>
<sequence length="182" mass="20943">MDGNKVRKLRKHNEMTIDELAEKSGFTSSYISQVERNLIEPSLTALTKICRVFGISPYYFLDETVSVTVTRKEDRQRLIYPEKNQELEFLLPIGNEQKNNMKFSIFKSSIEPGKWDSENFLIIDSDKCVIIIKGKLIVNFADYNEIIEEGDSIYICSNIPHKLFNPSDETTEIMCIASPGIY</sequence>
<gene>
    <name evidence="3" type="ORF">SDC9_50491</name>
</gene>
<dbReference type="PANTHER" id="PTHR46797:SF1">
    <property type="entry name" value="METHYLPHOSPHONATE SYNTHASE"/>
    <property type="match status" value="1"/>
</dbReference>
<dbReference type="Pfam" id="PF01381">
    <property type="entry name" value="HTH_3"/>
    <property type="match status" value="1"/>
</dbReference>
<keyword evidence="1" id="KW-0238">DNA-binding</keyword>
<dbReference type="Gene3D" id="2.60.120.10">
    <property type="entry name" value="Jelly Rolls"/>
    <property type="match status" value="1"/>
</dbReference>
<dbReference type="GO" id="GO:0003700">
    <property type="term" value="F:DNA-binding transcription factor activity"/>
    <property type="evidence" value="ECO:0007669"/>
    <property type="project" value="TreeGrafter"/>
</dbReference>
<proteinExistence type="predicted"/>
<comment type="caution">
    <text evidence="3">The sequence shown here is derived from an EMBL/GenBank/DDBJ whole genome shotgun (WGS) entry which is preliminary data.</text>
</comment>
<feature type="domain" description="HTH cro/C1-type" evidence="2">
    <location>
        <begin position="6"/>
        <end position="60"/>
    </location>
</feature>
<dbReference type="PROSITE" id="PS50943">
    <property type="entry name" value="HTH_CROC1"/>
    <property type="match status" value="1"/>
</dbReference>
<dbReference type="InterPro" id="IPR010982">
    <property type="entry name" value="Lambda_DNA-bd_dom_sf"/>
</dbReference>
<dbReference type="InterPro" id="IPR011051">
    <property type="entry name" value="RmlC_Cupin_sf"/>
</dbReference>
<dbReference type="AlphaFoldDB" id="A0A644WL50"/>
<evidence type="ECO:0000256" key="1">
    <source>
        <dbReference type="ARBA" id="ARBA00023125"/>
    </source>
</evidence>
<dbReference type="GO" id="GO:0003677">
    <property type="term" value="F:DNA binding"/>
    <property type="evidence" value="ECO:0007669"/>
    <property type="project" value="UniProtKB-KW"/>
</dbReference>
<dbReference type="InterPro" id="IPR013096">
    <property type="entry name" value="Cupin_2"/>
</dbReference>
<accession>A0A644WL50</accession>
<dbReference type="InterPro" id="IPR001387">
    <property type="entry name" value="Cro/C1-type_HTH"/>
</dbReference>
<organism evidence="3">
    <name type="scientific">bioreactor metagenome</name>
    <dbReference type="NCBI Taxonomy" id="1076179"/>
    <lineage>
        <taxon>unclassified sequences</taxon>
        <taxon>metagenomes</taxon>
        <taxon>ecological metagenomes</taxon>
    </lineage>
</organism>
<dbReference type="SUPFAM" id="SSF47413">
    <property type="entry name" value="lambda repressor-like DNA-binding domains"/>
    <property type="match status" value="1"/>
</dbReference>
<protein>
    <recommendedName>
        <fullName evidence="2">HTH cro/C1-type domain-containing protein</fullName>
    </recommendedName>
</protein>
<evidence type="ECO:0000313" key="3">
    <source>
        <dbReference type="EMBL" id="MPM04218.1"/>
    </source>
</evidence>
<reference evidence="3" key="1">
    <citation type="submission" date="2019-08" db="EMBL/GenBank/DDBJ databases">
        <authorList>
            <person name="Kucharzyk K."/>
            <person name="Murdoch R.W."/>
            <person name="Higgins S."/>
            <person name="Loffler F."/>
        </authorList>
    </citation>
    <scope>NUCLEOTIDE SEQUENCE</scope>
</reference>
<evidence type="ECO:0000259" key="2">
    <source>
        <dbReference type="PROSITE" id="PS50943"/>
    </source>
</evidence>
<dbReference type="CDD" id="cd00093">
    <property type="entry name" value="HTH_XRE"/>
    <property type="match status" value="1"/>
</dbReference>
<dbReference type="Gene3D" id="1.10.260.40">
    <property type="entry name" value="lambda repressor-like DNA-binding domains"/>
    <property type="match status" value="1"/>
</dbReference>
<dbReference type="PANTHER" id="PTHR46797">
    <property type="entry name" value="HTH-TYPE TRANSCRIPTIONAL REGULATOR"/>
    <property type="match status" value="1"/>
</dbReference>